<dbReference type="Proteomes" id="UP000509126">
    <property type="component" value="Chromosome"/>
</dbReference>
<evidence type="ECO:0000313" key="1">
    <source>
        <dbReference type="EMBL" id="QKU21242.1"/>
    </source>
</evidence>
<protein>
    <submittedName>
        <fullName evidence="1">Metallophosphoesterase</fullName>
    </submittedName>
</protein>
<dbReference type="AlphaFoldDB" id="A0A2K8UQK5"/>
<dbReference type="InterPro" id="IPR006186">
    <property type="entry name" value="Ser/Thr-sp_prot-phosphatase"/>
</dbReference>
<dbReference type="InterPro" id="IPR004843">
    <property type="entry name" value="Calcineurin-like_PHP"/>
</dbReference>
<dbReference type="GO" id="GO:0005737">
    <property type="term" value="C:cytoplasm"/>
    <property type="evidence" value="ECO:0007669"/>
    <property type="project" value="TreeGrafter"/>
</dbReference>
<dbReference type="Pfam" id="PF00149">
    <property type="entry name" value="Metallophos"/>
    <property type="match status" value="1"/>
</dbReference>
<name>A0A2K8UQK5_ACILW</name>
<sequence>MNDIIKILVNPNYNSVYIVGDIHGSYSLLMQELYLKNFDFDNDLLICTGDIIDRGTENLECISLLDQKWFLTVRGNHEEMCIRGQYDPKMKDMHARNGGAWFYRQFQKTQQKIIDRLVDLPLVIEVLLSNKKIGIIHADIDIHDWNAFKHDIAQGDYKISGVSSAYANALWGRGRIRQHSAHYDVVENIDEIYLGHTIVKEHTQIDNCHYIDVGSSFTKKLCIVKIQ</sequence>
<proteinExistence type="predicted"/>
<dbReference type="RefSeq" id="WP_086044678.1">
    <property type="nucleotide sequence ID" value="NZ_CABIYT010000006.1"/>
</dbReference>
<dbReference type="GO" id="GO:0016791">
    <property type="term" value="F:phosphatase activity"/>
    <property type="evidence" value="ECO:0007669"/>
    <property type="project" value="TreeGrafter"/>
</dbReference>
<dbReference type="GO" id="GO:0008803">
    <property type="term" value="F:bis(5'-nucleosyl)-tetraphosphatase (symmetrical) activity"/>
    <property type="evidence" value="ECO:0007669"/>
    <property type="project" value="TreeGrafter"/>
</dbReference>
<gene>
    <name evidence="1" type="ORF">FOB19_07410</name>
</gene>
<evidence type="ECO:0000313" key="2">
    <source>
        <dbReference type="Proteomes" id="UP000509126"/>
    </source>
</evidence>
<dbReference type="SUPFAM" id="SSF56300">
    <property type="entry name" value="Metallo-dependent phosphatases"/>
    <property type="match status" value="1"/>
</dbReference>
<dbReference type="PROSITE" id="PS00125">
    <property type="entry name" value="SER_THR_PHOSPHATASE"/>
    <property type="match status" value="1"/>
</dbReference>
<dbReference type="GO" id="GO:0110154">
    <property type="term" value="P:RNA decapping"/>
    <property type="evidence" value="ECO:0007669"/>
    <property type="project" value="TreeGrafter"/>
</dbReference>
<organism evidence="1 2">
    <name type="scientific">Acinetobacter lwoffii</name>
    <dbReference type="NCBI Taxonomy" id="28090"/>
    <lineage>
        <taxon>Bacteria</taxon>
        <taxon>Pseudomonadati</taxon>
        <taxon>Pseudomonadota</taxon>
        <taxon>Gammaproteobacteria</taxon>
        <taxon>Moraxellales</taxon>
        <taxon>Moraxellaceae</taxon>
        <taxon>Acinetobacter</taxon>
    </lineage>
</organism>
<dbReference type="EMBL" id="CP054803">
    <property type="protein sequence ID" value="QKU21242.1"/>
    <property type="molecule type" value="Genomic_DNA"/>
</dbReference>
<dbReference type="InterPro" id="IPR029052">
    <property type="entry name" value="Metallo-depent_PP-like"/>
</dbReference>
<dbReference type="PANTHER" id="PTHR42850">
    <property type="entry name" value="METALLOPHOSPHOESTERASE"/>
    <property type="match status" value="1"/>
</dbReference>
<dbReference type="InterPro" id="IPR050126">
    <property type="entry name" value="Ap4A_hydrolase"/>
</dbReference>
<reference evidence="1 2" key="1">
    <citation type="submission" date="2019-11" db="EMBL/GenBank/DDBJ databases">
        <title>FDA dAtabase for Regulatory Grade micrObial Sequences (FDA-ARGOS): Supporting development and validation of Infectious Disease Dx tests.</title>
        <authorList>
            <person name="Patel R."/>
            <person name="Rucinski S."/>
            <person name="Tallon L."/>
            <person name="Sadzewicz L."/>
            <person name="Vavikolanu K."/>
            <person name="Mehta A."/>
            <person name="Aluvathingal J."/>
            <person name="Nadendla S."/>
            <person name="Nandy P."/>
            <person name="Geyer C."/>
            <person name="Yan Y."/>
            <person name="Sichtig H."/>
        </authorList>
    </citation>
    <scope>NUCLEOTIDE SEQUENCE [LARGE SCALE GENOMIC DNA]</scope>
    <source>
        <strain evidence="1 2">FDAARGOS_557</strain>
    </source>
</reference>
<dbReference type="PANTHER" id="PTHR42850:SF10">
    <property type="entry name" value="SERINE_THREONINE-PROTEIN PHOSPHATASE 1"/>
    <property type="match status" value="1"/>
</dbReference>
<dbReference type="Gene3D" id="3.60.21.10">
    <property type="match status" value="1"/>
</dbReference>
<accession>A0A2K8UQK5</accession>